<reference evidence="1 2" key="1">
    <citation type="journal article" date="2010" name="PLoS ONE">
        <title>Genome sequence of Cronobacter sakazakii BAA-894 and comparative genomic hybridization analysis with other Cronobacter species.</title>
        <authorList>
            <person name="Kucerova E."/>
            <person name="Clifton S.W."/>
            <person name="Xia X.Q."/>
            <person name="Long F."/>
            <person name="Porwollik S."/>
            <person name="Fulton L."/>
            <person name="Fronick C."/>
            <person name="Minx P."/>
            <person name="Kyung K."/>
            <person name="Warren W."/>
            <person name="Fulton R."/>
            <person name="Feng D."/>
            <person name="Wollam A."/>
            <person name="Shah N."/>
            <person name="Bhonagiri V."/>
            <person name="Nash W.E."/>
            <person name="Hallsworth-Pepin K."/>
            <person name="Wilson R.K."/>
            <person name="McClelland M."/>
            <person name="Forsythe S.J."/>
        </authorList>
    </citation>
    <scope>NUCLEOTIDE SEQUENCE [LARGE SCALE GENOMIC DNA]</scope>
    <source>
        <strain evidence="1 2">ATCC BAA-894</strain>
    </source>
</reference>
<evidence type="ECO:0000313" key="2">
    <source>
        <dbReference type="Proteomes" id="UP000000260"/>
    </source>
</evidence>
<gene>
    <name evidence="1" type="ordered locus">ESA_03937</name>
</gene>
<dbReference type="KEGG" id="esa:ESA_03937"/>
<evidence type="ECO:0000313" key="1">
    <source>
        <dbReference type="EMBL" id="ABU79123.1"/>
    </source>
</evidence>
<dbReference type="AlphaFoldDB" id="A7MQ17"/>
<keyword evidence="2" id="KW-1185">Reference proteome</keyword>
<protein>
    <submittedName>
        <fullName evidence="1">Uncharacterized protein</fullName>
    </submittedName>
</protein>
<organism evidence="1 2">
    <name type="scientific">Cronobacter sakazakii (strain ATCC BAA-894)</name>
    <name type="common">Enterobacter sakazakii</name>
    <dbReference type="NCBI Taxonomy" id="290339"/>
    <lineage>
        <taxon>Bacteria</taxon>
        <taxon>Pseudomonadati</taxon>
        <taxon>Pseudomonadota</taxon>
        <taxon>Gammaproteobacteria</taxon>
        <taxon>Enterobacterales</taxon>
        <taxon>Enterobacteriaceae</taxon>
        <taxon>Cronobacter</taxon>
    </lineage>
</organism>
<dbReference type="EMBL" id="CP000783">
    <property type="protein sequence ID" value="ABU79123.1"/>
    <property type="molecule type" value="Genomic_DNA"/>
</dbReference>
<proteinExistence type="predicted"/>
<sequence length="52" mass="5950">MWSGFSNNTAFAALSSSGPPYKRKPFIVSPVLFWQKQKAVFHERLLTGINFF</sequence>
<accession>A7MQ17</accession>
<dbReference type="Proteomes" id="UP000000260">
    <property type="component" value="Chromosome"/>
</dbReference>
<dbReference type="HOGENOM" id="CLU_3078940_0_0_6"/>
<name>A7MQ17_CROS8</name>